<dbReference type="InterPro" id="IPR011991">
    <property type="entry name" value="ArsR-like_HTH"/>
</dbReference>
<protein>
    <recommendedName>
        <fullName evidence="2">HTH arsR-type domain-containing protein</fullName>
    </recommendedName>
</protein>
<evidence type="ECO:0000256" key="1">
    <source>
        <dbReference type="ARBA" id="ARBA00006817"/>
    </source>
</evidence>
<dbReference type="PRINTS" id="PR00778">
    <property type="entry name" value="HTHARSR"/>
</dbReference>
<dbReference type="InterPro" id="IPR001845">
    <property type="entry name" value="HTH_ArsR_DNA-bd_dom"/>
</dbReference>
<evidence type="ECO:0000313" key="4">
    <source>
        <dbReference type="Proteomes" id="UP001428290"/>
    </source>
</evidence>
<dbReference type="Gene3D" id="3.30.530.20">
    <property type="match status" value="1"/>
</dbReference>
<dbReference type="EMBL" id="BAABRU010000033">
    <property type="protein sequence ID" value="GAA5531117.1"/>
    <property type="molecule type" value="Genomic_DNA"/>
</dbReference>
<dbReference type="InterPro" id="IPR013538">
    <property type="entry name" value="ASHA1/2-like_C"/>
</dbReference>
<keyword evidence="4" id="KW-1185">Reference proteome</keyword>
<evidence type="ECO:0000259" key="2">
    <source>
        <dbReference type="PROSITE" id="PS50987"/>
    </source>
</evidence>
<dbReference type="InterPro" id="IPR036388">
    <property type="entry name" value="WH-like_DNA-bd_sf"/>
</dbReference>
<dbReference type="SMART" id="SM00418">
    <property type="entry name" value="HTH_ARSR"/>
    <property type="match status" value="1"/>
</dbReference>
<comment type="caution">
    <text evidence="3">The sequence shown here is derived from an EMBL/GenBank/DDBJ whole genome shotgun (WGS) entry which is preliminary data.</text>
</comment>
<reference evidence="3 4" key="1">
    <citation type="submission" date="2024-02" db="EMBL/GenBank/DDBJ databases">
        <title>Herpetosiphon gulosus NBRC 112829.</title>
        <authorList>
            <person name="Ichikawa N."/>
            <person name="Katano-Makiyama Y."/>
            <person name="Hidaka K."/>
        </authorList>
    </citation>
    <scope>NUCLEOTIDE SEQUENCE [LARGE SCALE GENOMIC DNA]</scope>
    <source>
        <strain evidence="3 4">NBRC 112829</strain>
    </source>
</reference>
<dbReference type="InterPro" id="IPR036390">
    <property type="entry name" value="WH_DNA-bd_sf"/>
</dbReference>
<dbReference type="SUPFAM" id="SSF46785">
    <property type="entry name" value="Winged helix' DNA-binding domain"/>
    <property type="match status" value="1"/>
</dbReference>
<evidence type="ECO:0000313" key="3">
    <source>
        <dbReference type="EMBL" id="GAA5531117.1"/>
    </source>
</evidence>
<dbReference type="InterPro" id="IPR023393">
    <property type="entry name" value="START-like_dom_sf"/>
</dbReference>
<dbReference type="CDD" id="cd08893">
    <property type="entry name" value="SRPBCC_CalC_Aha1-like_GntR-HTH"/>
    <property type="match status" value="1"/>
</dbReference>
<accession>A0ABP9X6V0</accession>
<dbReference type="Gene3D" id="1.10.10.10">
    <property type="entry name" value="Winged helix-like DNA-binding domain superfamily/Winged helix DNA-binding domain"/>
    <property type="match status" value="1"/>
</dbReference>
<dbReference type="SUPFAM" id="SSF55961">
    <property type="entry name" value="Bet v1-like"/>
    <property type="match status" value="1"/>
</dbReference>
<organism evidence="3 4">
    <name type="scientific">Herpetosiphon gulosus</name>
    <dbReference type="NCBI Taxonomy" id="1973496"/>
    <lineage>
        <taxon>Bacteria</taxon>
        <taxon>Bacillati</taxon>
        <taxon>Chloroflexota</taxon>
        <taxon>Chloroflexia</taxon>
        <taxon>Herpetosiphonales</taxon>
        <taxon>Herpetosiphonaceae</taxon>
        <taxon>Herpetosiphon</taxon>
    </lineage>
</organism>
<dbReference type="Pfam" id="PF12840">
    <property type="entry name" value="HTH_20"/>
    <property type="match status" value="1"/>
</dbReference>
<dbReference type="Proteomes" id="UP001428290">
    <property type="component" value="Unassembled WGS sequence"/>
</dbReference>
<sequence>MFQKLLTCDHLVTYNRAMEQELIFRALADPSRRQLLDLLFERDGRTLKELEAALPMTRFGVMKHLRVLEEASLIVTRKVGRERLHYLNPVPIQLISDRWISKYAAARVMALVDLKMALEGGSSMTTAAKPKLVYQTIIRASQQQVWEAITKPEFTTRYYYGCAVDTNLAVGSAFNYQRSNGAAIVEGQVVEVDAPNRLVHTYHSLWPPMNEDAPTKVTWELEALPGGITKVTVVHEDFQGETATYQGLNSGGWTWILSNLKTLLETGEALPEEY</sequence>
<dbReference type="PROSITE" id="PS50987">
    <property type="entry name" value="HTH_ARSR_2"/>
    <property type="match status" value="1"/>
</dbReference>
<gene>
    <name evidence="3" type="ORF">Hgul01_04941</name>
</gene>
<dbReference type="CDD" id="cd00090">
    <property type="entry name" value="HTH_ARSR"/>
    <property type="match status" value="1"/>
</dbReference>
<dbReference type="Pfam" id="PF08327">
    <property type="entry name" value="AHSA1"/>
    <property type="match status" value="1"/>
</dbReference>
<feature type="domain" description="HTH arsR-type" evidence="2">
    <location>
        <begin position="12"/>
        <end position="107"/>
    </location>
</feature>
<dbReference type="PANTHER" id="PTHR38600">
    <property type="entry name" value="TRANSCRIPTIONAL REGULATORY PROTEIN"/>
    <property type="match status" value="1"/>
</dbReference>
<proteinExistence type="inferred from homology"/>
<dbReference type="PANTHER" id="PTHR38600:SF1">
    <property type="entry name" value="TRANSCRIPTIONAL REGULATORY PROTEIN"/>
    <property type="match status" value="1"/>
</dbReference>
<name>A0ABP9X6V0_9CHLR</name>
<comment type="similarity">
    <text evidence="1">Belongs to the AHA1 family.</text>
</comment>